<comment type="caution">
    <text evidence="2">The sequence shown here is derived from an EMBL/GenBank/DDBJ whole genome shotgun (WGS) entry which is preliminary data.</text>
</comment>
<dbReference type="Proteomes" id="UP000824005">
    <property type="component" value="Unassembled WGS sequence"/>
</dbReference>
<protein>
    <submittedName>
        <fullName evidence="2">Uncharacterized protein</fullName>
    </submittedName>
</protein>
<dbReference type="EMBL" id="DXDC01000220">
    <property type="protein sequence ID" value="HIY66101.1"/>
    <property type="molecule type" value="Genomic_DNA"/>
</dbReference>
<proteinExistence type="predicted"/>
<evidence type="ECO:0000313" key="3">
    <source>
        <dbReference type="Proteomes" id="UP000824005"/>
    </source>
</evidence>
<organism evidence="2 3">
    <name type="scientific">Candidatus Agrococcus pullicola</name>
    <dbReference type="NCBI Taxonomy" id="2838429"/>
    <lineage>
        <taxon>Bacteria</taxon>
        <taxon>Bacillati</taxon>
        <taxon>Actinomycetota</taxon>
        <taxon>Actinomycetes</taxon>
        <taxon>Micrococcales</taxon>
        <taxon>Microbacteriaceae</taxon>
        <taxon>Agrococcus</taxon>
    </lineage>
</organism>
<reference evidence="2" key="2">
    <citation type="submission" date="2021-04" db="EMBL/GenBank/DDBJ databases">
        <authorList>
            <person name="Gilroy R."/>
        </authorList>
    </citation>
    <scope>NUCLEOTIDE SEQUENCE</scope>
    <source>
        <strain evidence="2">ChiGjej1B1-98</strain>
    </source>
</reference>
<sequence>MSDTGTSGSGLDLGVLERRAGMLGRIHTPGSAQYDESTKLVFDGSSRMPAATVRPKSAEEVSQLVRAAGEL</sequence>
<accession>A0A9D1YY67</accession>
<keyword evidence="1" id="KW-0560">Oxidoreductase</keyword>
<reference evidence="2" key="1">
    <citation type="journal article" date="2021" name="PeerJ">
        <title>Extensive microbial diversity within the chicken gut microbiome revealed by metagenomics and culture.</title>
        <authorList>
            <person name="Gilroy R."/>
            <person name="Ravi A."/>
            <person name="Getino M."/>
            <person name="Pursley I."/>
            <person name="Horton D.L."/>
            <person name="Alikhan N.F."/>
            <person name="Baker D."/>
            <person name="Gharbi K."/>
            <person name="Hall N."/>
            <person name="Watson M."/>
            <person name="Adriaenssens E.M."/>
            <person name="Foster-Nyarko E."/>
            <person name="Jarju S."/>
            <person name="Secka A."/>
            <person name="Antonio M."/>
            <person name="Oren A."/>
            <person name="Chaudhuri R.R."/>
            <person name="La Ragione R."/>
            <person name="Hildebrand F."/>
            <person name="Pallen M.J."/>
        </authorList>
    </citation>
    <scope>NUCLEOTIDE SEQUENCE</scope>
    <source>
        <strain evidence="2">ChiGjej1B1-98</strain>
    </source>
</reference>
<feature type="non-terminal residue" evidence="2">
    <location>
        <position position="71"/>
    </location>
</feature>
<dbReference type="InterPro" id="IPR016167">
    <property type="entry name" value="FAD-bd_PCMH_sub1"/>
</dbReference>
<dbReference type="AlphaFoldDB" id="A0A9D1YY67"/>
<evidence type="ECO:0000313" key="2">
    <source>
        <dbReference type="EMBL" id="HIY66101.1"/>
    </source>
</evidence>
<dbReference type="GO" id="GO:0016491">
    <property type="term" value="F:oxidoreductase activity"/>
    <property type="evidence" value="ECO:0007669"/>
    <property type="project" value="UniProtKB-KW"/>
</dbReference>
<dbReference type="Gene3D" id="3.30.43.10">
    <property type="entry name" value="Uridine Diphospho-n-acetylenolpyruvylglucosamine Reductase, domain 2"/>
    <property type="match status" value="1"/>
</dbReference>
<name>A0A9D1YY67_9MICO</name>
<gene>
    <name evidence="2" type="ORF">H9830_07475</name>
</gene>
<evidence type="ECO:0000256" key="1">
    <source>
        <dbReference type="ARBA" id="ARBA00023002"/>
    </source>
</evidence>